<dbReference type="OrthoDB" id="25571at2759"/>
<dbReference type="Gene3D" id="1.10.10.10">
    <property type="entry name" value="Winged helix-like DNA-binding domain superfamily/Winged helix DNA-binding domain"/>
    <property type="match status" value="1"/>
</dbReference>
<dbReference type="Pfam" id="PF08784">
    <property type="entry name" value="RPA_C"/>
    <property type="match status" value="1"/>
</dbReference>
<feature type="domain" description="Replication protein A C-terminal" evidence="11">
    <location>
        <begin position="239"/>
        <end position="342"/>
    </location>
</feature>
<proteinExistence type="inferred from homology"/>
<evidence type="ECO:0000256" key="3">
    <source>
        <dbReference type="ARBA" id="ARBA00022705"/>
    </source>
</evidence>
<dbReference type="InterPro" id="IPR040260">
    <property type="entry name" value="RFA2-like"/>
</dbReference>
<dbReference type="InterPro" id="IPR012340">
    <property type="entry name" value="NA-bd_OB-fold"/>
</dbReference>
<dbReference type="FunFam" id="2.40.50.140:FF:000184">
    <property type="entry name" value="replication protein A 32 kDa subunit A-like"/>
    <property type="match status" value="1"/>
</dbReference>
<evidence type="ECO:0000256" key="10">
    <source>
        <dbReference type="SAM" id="MobiDB-lite"/>
    </source>
</evidence>
<dbReference type="AlphaFoldDB" id="A0A9E7EZC9"/>
<evidence type="ECO:0000313" key="12">
    <source>
        <dbReference type="EMBL" id="URD85856.1"/>
    </source>
</evidence>
<keyword evidence="5" id="KW-0238">DNA-binding</keyword>
<evidence type="ECO:0000259" key="11">
    <source>
        <dbReference type="Pfam" id="PF08784"/>
    </source>
</evidence>
<accession>A0A9E7EZC9</accession>
<dbReference type="GO" id="GO:0035861">
    <property type="term" value="C:site of double-strand break"/>
    <property type="evidence" value="ECO:0007669"/>
    <property type="project" value="TreeGrafter"/>
</dbReference>
<name>A0A9E7EZC9_9LILI</name>
<evidence type="ECO:0000256" key="4">
    <source>
        <dbReference type="ARBA" id="ARBA00022763"/>
    </source>
</evidence>
<dbReference type="CDD" id="cd04478">
    <property type="entry name" value="RPA2_DBD_D"/>
    <property type="match status" value="1"/>
</dbReference>
<evidence type="ECO:0000256" key="1">
    <source>
        <dbReference type="ARBA" id="ARBA00004123"/>
    </source>
</evidence>
<reference evidence="12" key="1">
    <citation type="submission" date="2022-05" db="EMBL/GenBank/DDBJ databases">
        <title>The Musa troglodytarum L. genome provides insights into the mechanism of non-climacteric behaviour and enrichment of carotenoids.</title>
        <authorList>
            <person name="Wang J."/>
        </authorList>
    </citation>
    <scope>NUCLEOTIDE SEQUENCE</scope>
    <source>
        <tissue evidence="12">Leaf</tissue>
    </source>
</reference>
<dbReference type="InterPro" id="IPR014892">
    <property type="entry name" value="RPA_C"/>
</dbReference>
<dbReference type="GO" id="GO:0005662">
    <property type="term" value="C:DNA replication factor A complex"/>
    <property type="evidence" value="ECO:0007669"/>
    <property type="project" value="TreeGrafter"/>
</dbReference>
<organism evidence="12 13">
    <name type="scientific">Musa troglodytarum</name>
    <name type="common">fe'i banana</name>
    <dbReference type="NCBI Taxonomy" id="320322"/>
    <lineage>
        <taxon>Eukaryota</taxon>
        <taxon>Viridiplantae</taxon>
        <taxon>Streptophyta</taxon>
        <taxon>Embryophyta</taxon>
        <taxon>Tracheophyta</taxon>
        <taxon>Spermatophyta</taxon>
        <taxon>Magnoliopsida</taxon>
        <taxon>Liliopsida</taxon>
        <taxon>Zingiberales</taxon>
        <taxon>Musaceae</taxon>
        <taxon>Musa</taxon>
    </lineage>
</organism>
<dbReference type="PANTHER" id="PTHR13989">
    <property type="entry name" value="REPLICATION PROTEIN A-RELATED"/>
    <property type="match status" value="1"/>
</dbReference>
<sequence length="350" mass="38931">MTSAQSMKAAEQQGKRGKKRRREKKKADREEERGTKGKGTTLSDAIRTQTNYSRNVIYRAGWSRAFSRAGERQEEMYASQFDVGSASLFSGGGFMPSQATQTPDSCFPKSRGVQGVLPFTVKQISEAYHSNDEKSNFVVDGVDAANVVRLLGLVMNKTERVTDVSFALDDGTGRIDVNRWVNETSDTNEMAIIQNGMYITVNGSLKGFQGKRHVVAFSVRPVTDFNYITLHFLECIHVHLDNTRPKVNVPVGTVVTPTNNDVKRYQTPVLNQFSTHSGIGGSESNIYKLVLDVFQEPASLAREHGLHVDEIVQRLGLPMDKIKDAIEYHVDIGNIYSTIDENHYKSACNG</sequence>
<dbReference type="GO" id="GO:0006289">
    <property type="term" value="P:nucleotide-excision repair"/>
    <property type="evidence" value="ECO:0007669"/>
    <property type="project" value="TreeGrafter"/>
</dbReference>
<evidence type="ECO:0000256" key="7">
    <source>
        <dbReference type="ARBA" id="ARBA00023204"/>
    </source>
</evidence>
<evidence type="ECO:0000313" key="13">
    <source>
        <dbReference type="Proteomes" id="UP001055439"/>
    </source>
</evidence>
<evidence type="ECO:0000256" key="2">
    <source>
        <dbReference type="ARBA" id="ARBA00007815"/>
    </source>
</evidence>
<dbReference type="InterPro" id="IPR036388">
    <property type="entry name" value="WH-like_DNA-bd_sf"/>
</dbReference>
<dbReference type="Gene3D" id="2.40.50.140">
    <property type="entry name" value="Nucleic acid-binding proteins"/>
    <property type="match status" value="1"/>
</dbReference>
<dbReference type="GO" id="GO:0003697">
    <property type="term" value="F:single-stranded DNA binding"/>
    <property type="evidence" value="ECO:0007669"/>
    <property type="project" value="TreeGrafter"/>
</dbReference>
<evidence type="ECO:0000256" key="6">
    <source>
        <dbReference type="ARBA" id="ARBA00023172"/>
    </source>
</evidence>
<dbReference type="Proteomes" id="UP001055439">
    <property type="component" value="Chromosome 2"/>
</dbReference>
<dbReference type="GO" id="GO:0000724">
    <property type="term" value="P:double-strand break repair via homologous recombination"/>
    <property type="evidence" value="ECO:0007669"/>
    <property type="project" value="TreeGrafter"/>
</dbReference>
<feature type="compositionally biased region" description="Basic residues" evidence="10">
    <location>
        <begin position="15"/>
        <end position="24"/>
    </location>
</feature>
<dbReference type="EMBL" id="CP097504">
    <property type="protein sequence ID" value="URD85856.1"/>
    <property type="molecule type" value="Genomic_DNA"/>
</dbReference>
<dbReference type="GO" id="GO:0000781">
    <property type="term" value="C:chromosome, telomeric region"/>
    <property type="evidence" value="ECO:0007669"/>
    <property type="project" value="TreeGrafter"/>
</dbReference>
<keyword evidence="3" id="KW-0235">DNA replication</keyword>
<keyword evidence="4" id="KW-0227">DNA damage</keyword>
<keyword evidence="13" id="KW-1185">Reference proteome</keyword>
<dbReference type="SUPFAM" id="SSF50249">
    <property type="entry name" value="Nucleic acid-binding proteins"/>
    <property type="match status" value="1"/>
</dbReference>
<gene>
    <name evidence="12" type="ORF">MUK42_26568</name>
</gene>
<feature type="region of interest" description="Disordered" evidence="10">
    <location>
        <begin position="1"/>
        <end position="46"/>
    </location>
</feature>
<comment type="function">
    <text evidence="9">Component of the replication protein A complex (RPA) required for DNA recombination, repair and replication. The activity of RPA is mediated by single-stranded DNA binding and protein interactions.</text>
</comment>
<keyword evidence="8" id="KW-0539">Nucleus</keyword>
<evidence type="ECO:0000256" key="8">
    <source>
        <dbReference type="ARBA" id="ARBA00023242"/>
    </source>
</evidence>
<comment type="similarity">
    <text evidence="2">Belongs to the replication factor A protein 2 family.</text>
</comment>
<dbReference type="InterPro" id="IPR036390">
    <property type="entry name" value="WH_DNA-bd_sf"/>
</dbReference>
<comment type="subcellular location">
    <subcellularLocation>
        <location evidence="1">Nucleus</location>
    </subcellularLocation>
</comment>
<dbReference type="GO" id="GO:0006260">
    <property type="term" value="P:DNA replication"/>
    <property type="evidence" value="ECO:0007669"/>
    <property type="project" value="UniProtKB-KW"/>
</dbReference>
<protein>
    <submittedName>
        <fullName evidence="12">Replication protein</fullName>
    </submittedName>
</protein>
<feature type="compositionally biased region" description="Basic and acidic residues" evidence="10">
    <location>
        <begin position="25"/>
        <end position="35"/>
    </location>
</feature>
<dbReference type="SUPFAM" id="SSF46785">
    <property type="entry name" value="Winged helix' DNA-binding domain"/>
    <property type="match status" value="1"/>
</dbReference>
<dbReference type="FunFam" id="1.10.10.10:FF:000168">
    <property type="entry name" value="Replication protein A 32 kDa subunit"/>
    <property type="match status" value="1"/>
</dbReference>
<keyword evidence="6" id="KW-0233">DNA recombination</keyword>
<evidence type="ECO:0000256" key="5">
    <source>
        <dbReference type="ARBA" id="ARBA00023125"/>
    </source>
</evidence>
<dbReference type="PANTHER" id="PTHR13989:SF16">
    <property type="entry name" value="REPLICATION PROTEIN A2"/>
    <property type="match status" value="1"/>
</dbReference>
<keyword evidence="7" id="KW-0234">DNA repair</keyword>
<evidence type="ECO:0000256" key="9">
    <source>
        <dbReference type="ARBA" id="ARBA00056440"/>
    </source>
</evidence>